<evidence type="ECO:0000256" key="4">
    <source>
        <dbReference type="ARBA" id="ARBA00023242"/>
    </source>
</evidence>
<feature type="region of interest" description="Disordered" evidence="6">
    <location>
        <begin position="710"/>
        <end position="828"/>
    </location>
</feature>
<dbReference type="InterPro" id="IPR001680">
    <property type="entry name" value="WD40_rpt"/>
</dbReference>
<evidence type="ECO:0000256" key="5">
    <source>
        <dbReference type="PROSITE-ProRule" id="PRU00221"/>
    </source>
</evidence>
<dbReference type="SMART" id="SM00320">
    <property type="entry name" value="WD40"/>
    <property type="match status" value="6"/>
</dbReference>
<dbReference type="GO" id="GO:0034511">
    <property type="term" value="F:U3 snoRNA binding"/>
    <property type="evidence" value="ECO:0007669"/>
    <property type="project" value="TreeGrafter"/>
</dbReference>
<evidence type="ECO:0000256" key="6">
    <source>
        <dbReference type="SAM" id="MobiDB-lite"/>
    </source>
</evidence>
<dbReference type="OrthoDB" id="674604at2759"/>
<feature type="repeat" description="WD" evidence="5">
    <location>
        <begin position="299"/>
        <end position="340"/>
    </location>
</feature>
<feature type="domain" description="U3 small nucleolar RNA-associated protein 13 C-terminal" evidence="7">
    <location>
        <begin position="551"/>
        <end position="677"/>
    </location>
</feature>
<keyword evidence="3" id="KW-0677">Repeat</keyword>
<keyword evidence="4" id="KW-0539">Nucleus</keyword>
<dbReference type="PRINTS" id="PR00320">
    <property type="entry name" value="GPROTEINBRPT"/>
</dbReference>
<dbReference type="Proteomes" id="UP000221165">
    <property type="component" value="Unassembled WGS sequence"/>
</dbReference>
<dbReference type="GO" id="GO:0030686">
    <property type="term" value="C:90S preribosome"/>
    <property type="evidence" value="ECO:0007669"/>
    <property type="project" value="TreeGrafter"/>
</dbReference>
<dbReference type="GO" id="GO:0000472">
    <property type="term" value="P:endonucleolytic cleavage to generate mature 5'-end of SSU-rRNA from (SSU-rRNA, 5.8S rRNA, LSU-rRNA)"/>
    <property type="evidence" value="ECO:0007669"/>
    <property type="project" value="TreeGrafter"/>
</dbReference>
<evidence type="ECO:0000313" key="9">
    <source>
        <dbReference type="Proteomes" id="UP000221165"/>
    </source>
</evidence>
<evidence type="ECO:0000259" key="7">
    <source>
        <dbReference type="Pfam" id="PF08625"/>
    </source>
</evidence>
<feature type="region of interest" description="Disordered" evidence="6">
    <location>
        <begin position="684"/>
        <end position="703"/>
    </location>
</feature>
<dbReference type="PANTHER" id="PTHR19854:SF15">
    <property type="entry name" value="TRANSDUCIN BETA-LIKE PROTEIN 3"/>
    <property type="match status" value="1"/>
</dbReference>
<dbReference type="RefSeq" id="XP_067926368.1">
    <property type="nucleotide sequence ID" value="XM_068061654.1"/>
</dbReference>
<sequence>EEESKEEIKGVEKVLEGHEEPATCCDVSRHGCWVLTGSSDSSVALWHVSSRSLVARVPTGHHEGPINAVAFQQKQWHRPSPLLKKSLRLLSSSCSSSTSSSSSSTSKEERKKQTDSTSSSSGEEPSSQMLCACDCRGISSSTPHSILFASASAKDHALKVWKAEIPPNLFFPSSSLSQEINQKKKEKRSDVGQVEGGVCTPQVLMTSLASVVAHRKEINDMQISPNDSVLCTVSSDKTGKLFTFPSLSYVGELRGHTRAVLSCRFSTREKVLATSSADGTVKLWSVQTLHCLRTFQSTSGGGSGAILALRFLSCDTQIMTANSEGSLRLWNCRTAECVSTLPAVHTDKIWSMDICGPGMLTGGADGSVCLWEDFTSIQHQQAQMDQIREMQELAAIKLLIAEGRGREVFKLLLKIKRKTSMKEFLETYFSKLLIKAFERGFLPLYHDLSTRASSPHLPTSIGPNSKASSLLTFLDTYGVRTPEGKGRVIIQRGLTRGSSPREKETKKKKIHSDGEEEDEREKKETSLKGYEKKKEETSLLLPSSFSLLSEEDDQLHLKDILQDLSPREMKTLLEFACDWTSNTHTAWLGQGILNLLLQLQGGLSFLSSMFPSSFSFFSSSLERHDERRKRRRKATREDQEDEEEVRQLLQAFQAYTQRHEKRLSALVEKSFLLDLLLGCGDDDRPMSDEGMIEVRGEEDHKKKKNVLKGRTVMAIEEGSETENGEKEEEMTKQEEEEKRKKKRERERLGHDRGTAFTRQCLYGNEEDEEEEKEKEERKKMNMNIMNGEEEEDEEDEEEEEDGEEEEGEEEEGEEEGGGEEESEEDEEE</sequence>
<feature type="region of interest" description="Disordered" evidence="6">
    <location>
        <begin position="94"/>
        <end position="127"/>
    </location>
</feature>
<proteinExistence type="predicted"/>
<dbReference type="EMBL" id="MIGC01000576">
    <property type="protein sequence ID" value="PHJ24696.1"/>
    <property type="molecule type" value="Genomic_DNA"/>
</dbReference>
<dbReference type="PROSITE" id="PS50082">
    <property type="entry name" value="WD_REPEATS_2"/>
    <property type="match status" value="3"/>
</dbReference>
<feature type="compositionally biased region" description="Acidic residues" evidence="6">
    <location>
        <begin position="764"/>
        <end position="773"/>
    </location>
</feature>
<evidence type="ECO:0000256" key="3">
    <source>
        <dbReference type="ARBA" id="ARBA00022737"/>
    </source>
</evidence>
<feature type="repeat" description="WD" evidence="5">
    <location>
        <begin position="15"/>
        <end position="56"/>
    </location>
</feature>
<evidence type="ECO:0000256" key="2">
    <source>
        <dbReference type="ARBA" id="ARBA00022574"/>
    </source>
</evidence>
<keyword evidence="2 5" id="KW-0853">WD repeat</keyword>
<feature type="compositionally biased region" description="Acidic residues" evidence="6">
    <location>
        <begin position="717"/>
        <end position="728"/>
    </location>
</feature>
<dbReference type="PANTHER" id="PTHR19854">
    <property type="entry name" value="TRANSDUCIN BETA-LIKE 3"/>
    <property type="match status" value="1"/>
</dbReference>
<accession>A0A2C6LCX4</accession>
<keyword evidence="9" id="KW-1185">Reference proteome</keyword>
<evidence type="ECO:0000256" key="1">
    <source>
        <dbReference type="ARBA" id="ARBA00004604"/>
    </source>
</evidence>
<feature type="compositionally biased region" description="Low complexity" evidence="6">
    <location>
        <begin position="116"/>
        <end position="127"/>
    </location>
</feature>
<dbReference type="GO" id="GO:0032040">
    <property type="term" value="C:small-subunit processome"/>
    <property type="evidence" value="ECO:0007669"/>
    <property type="project" value="InterPro"/>
</dbReference>
<feature type="compositionally biased region" description="Basic and acidic residues" evidence="6">
    <location>
        <begin position="520"/>
        <end position="533"/>
    </location>
</feature>
<feature type="repeat" description="WD" evidence="5">
    <location>
        <begin position="253"/>
        <end position="294"/>
    </location>
</feature>
<feature type="compositionally biased region" description="Acidic residues" evidence="6">
    <location>
        <begin position="787"/>
        <end position="828"/>
    </location>
</feature>
<feature type="region of interest" description="Disordered" evidence="6">
    <location>
        <begin position="488"/>
        <end position="533"/>
    </location>
</feature>
<dbReference type="InterPro" id="IPR036322">
    <property type="entry name" value="WD40_repeat_dom_sf"/>
</dbReference>
<comment type="caution">
    <text evidence="8">The sequence shown here is derived from an EMBL/GenBank/DDBJ whole genome shotgun (WGS) entry which is preliminary data.</text>
</comment>
<reference evidence="8 9" key="1">
    <citation type="journal article" date="2017" name="Int. J. Parasitol.">
        <title>The genome of the protozoan parasite Cystoisospora suis and a reverse vaccinology approach to identify vaccine candidates.</title>
        <authorList>
            <person name="Palmieri N."/>
            <person name="Shrestha A."/>
            <person name="Ruttkowski B."/>
            <person name="Beck T."/>
            <person name="Vogl C."/>
            <person name="Tomley F."/>
            <person name="Blake D.P."/>
            <person name="Joachim A."/>
        </authorList>
    </citation>
    <scope>NUCLEOTIDE SEQUENCE [LARGE SCALE GENOMIC DNA]</scope>
    <source>
        <strain evidence="8 9">Wien I</strain>
    </source>
</reference>
<dbReference type="VEuPathDB" id="ToxoDB:CSUI_001448"/>
<evidence type="ECO:0000313" key="8">
    <source>
        <dbReference type="EMBL" id="PHJ24696.1"/>
    </source>
</evidence>
<dbReference type="GeneID" id="94424865"/>
<comment type="subcellular location">
    <subcellularLocation>
        <location evidence="1">Nucleus</location>
        <location evidence="1">Nucleolus</location>
    </subcellularLocation>
</comment>
<dbReference type="InterPro" id="IPR020472">
    <property type="entry name" value="WD40_PAC1"/>
</dbReference>
<gene>
    <name evidence="8" type="ORF">CSUI_001448</name>
</gene>
<feature type="compositionally biased region" description="Basic and acidic residues" evidence="6">
    <location>
        <begin position="729"/>
        <end position="738"/>
    </location>
</feature>
<dbReference type="AlphaFoldDB" id="A0A2C6LCX4"/>
<dbReference type="Pfam" id="PF08625">
    <property type="entry name" value="Utp13"/>
    <property type="match status" value="1"/>
</dbReference>
<dbReference type="Gene3D" id="2.130.10.10">
    <property type="entry name" value="YVTN repeat-like/Quinoprotein amine dehydrogenase"/>
    <property type="match status" value="2"/>
</dbReference>
<dbReference type="Pfam" id="PF00400">
    <property type="entry name" value="WD40"/>
    <property type="match status" value="4"/>
</dbReference>
<dbReference type="SUPFAM" id="SSF50978">
    <property type="entry name" value="WD40 repeat-like"/>
    <property type="match status" value="1"/>
</dbReference>
<dbReference type="GO" id="GO:0000480">
    <property type="term" value="P:endonucleolytic cleavage in 5'-ETS of tricistronic rRNA transcript (SSU-rRNA, 5.8S rRNA, LSU-rRNA)"/>
    <property type="evidence" value="ECO:0007669"/>
    <property type="project" value="TreeGrafter"/>
</dbReference>
<protein>
    <submittedName>
        <fullName evidence="8">Wd g-beta repeat-containing protein</fullName>
    </submittedName>
</protein>
<name>A0A2C6LCX4_9APIC</name>
<organism evidence="8 9">
    <name type="scientific">Cystoisospora suis</name>
    <dbReference type="NCBI Taxonomy" id="483139"/>
    <lineage>
        <taxon>Eukaryota</taxon>
        <taxon>Sar</taxon>
        <taxon>Alveolata</taxon>
        <taxon>Apicomplexa</taxon>
        <taxon>Conoidasida</taxon>
        <taxon>Coccidia</taxon>
        <taxon>Eucoccidiorida</taxon>
        <taxon>Eimeriorina</taxon>
        <taxon>Sarcocystidae</taxon>
        <taxon>Cystoisospora</taxon>
    </lineage>
</organism>
<feature type="compositionally biased region" description="Low complexity" evidence="6">
    <location>
        <begin position="94"/>
        <end position="105"/>
    </location>
</feature>
<feature type="non-terminal residue" evidence="8">
    <location>
        <position position="1"/>
    </location>
</feature>
<dbReference type="PROSITE" id="PS50294">
    <property type="entry name" value="WD_REPEATS_REGION"/>
    <property type="match status" value="2"/>
</dbReference>
<dbReference type="InterPro" id="IPR013934">
    <property type="entry name" value="Utp13_C"/>
</dbReference>
<feature type="compositionally biased region" description="Basic and acidic residues" evidence="6">
    <location>
        <begin position="684"/>
        <end position="700"/>
    </location>
</feature>
<dbReference type="InterPro" id="IPR015943">
    <property type="entry name" value="WD40/YVTN_repeat-like_dom_sf"/>
</dbReference>